<gene>
    <name evidence="2" type="ORF">FSB73_05980</name>
</gene>
<dbReference type="AlphaFoldDB" id="A0A5B8VIC2"/>
<evidence type="ECO:0000313" key="2">
    <source>
        <dbReference type="EMBL" id="QEC71294.1"/>
    </source>
</evidence>
<protein>
    <submittedName>
        <fullName evidence="2">Amidohydrolase</fullName>
    </submittedName>
</protein>
<reference evidence="2 3" key="1">
    <citation type="journal article" date="2017" name="Int. J. Syst. Evol. Microbiol.">
        <title>Arachidicoccus ginsenosidivorans sp. nov., with ginsenoside-converting activity isolated from ginseng cultivating soil.</title>
        <authorList>
            <person name="Siddiqi M.Z."/>
            <person name="Aslam Z."/>
            <person name="Im W.T."/>
        </authorList>
    </citation>
    <scope>NUCLEOTIDE SEQUENCE [LARGE SCALE GENOMIC DNA]</scope>
    <source>
        <strain evidence="2 3">Gsoil 809</strain>
    </source>
</reference>
<dbReference type="Gene3D" id="3.30.70.360">
    <property type="match status" value="1"/>
</dbReference>
<dbReference type="InterPro" id="IPR002933">
    <property type="entry name" value="Peptidase_M20"/>
</dbReference>
<dbReference type="KEGG" id="agi:FSB73_05980"/>
<dbReference type="InterPro" id="IPR017439">
    <property type="entry name" value="Amidohydrolase"/>
</dbReference>
<accession>A0A5B8VIC2</accession>
<dbReference type="GO" id="GO:0016787">
    <property type="term" value="F:hydrolase activity"/>
    <property type="evidence" value="ECO:0007669"/>
    <property type="project" value="UniProtKB-KW"/>
</dbReference>
<organism evidence="2 3">
    <name type="scientific">Arachidicoccus ginsenosidivorans</name>
    <dbReference type="NCBI Taxonomy" id="496057"/>
    <lineage>
        <taxon>Bacteria</taxon>
        <taxon>Pseudomonadati</taxon>
        <taxon>Bacteroidota</taxon>
        <taxon>Chitinophagia</taxon>
        <taxon>Chitinophagales</taxon>
        <taxon>Chitinophagaceae</taxon>
        <taxon>Arachidicoccus</taxon>
    </lineage>
</organism>
<dbReference type="NCBIfam" id="TIGR01891">
    <property type="entry name" value="amidohydrolases"/>
    <property type="match status" value="1"/>
</dbReference>
<sequence length="389" mass="42814">MELQHFIDFRQMLHRFPDTSGNEAATRELVRAFVEPFAPSELHEIGVDRKGLLLVFKSANPDQARAKSMLIRAELDGLPIQEVNTFDHRSTYPGISHKCGHDGHMAIMARLAWLLHQKPLTNGTAYLLFQPAEENGEGARAVLADPAFKKVVSRQGKGPDEVLALHNIPGFTKGCILLKKGNFTPAVRSIIVQYKGNTSHAAEPENGRCAAPAMAEFLQSALAMASADPNNAGFFLVSPVYMHMGEKSYGVTAGDGEVHLTIRSWENKLLDKRAKELEALAEKIGAHYGLSTVTSWTEQFEANENDPEVVDQVEAAALSLGLPVQHLTHPMKWGEDFGLFTRQFKGAMFGIGAGEHHPALHNPDYDFVDALIEPASNLFDKVLRNFLGQ</sequence>
<evidence type="ECO:0000256" key="1">
    <source>
        <dbReference type="ARBA" id="ARBA00022801"/>
    </source>
</evidence>
<dbReference type="Gene3D" id="3.40.630.10">
    <property type="entry name" value="Zn peptidases"/>
    <property type="match status" value="1"/>
</dbReference>
<dbReference type="SUPFAM" id="SSF55031">
    <property type="entry name" value="Bacterial exopeptidase dimerisation domain"/>
    <property type="match status" value="1"/>
</dbReference>
<dbReference type="Pfam" id="PF01546">
    <property type="entry name" value="Peptidase_M20"/>
    <property type="match status" value="1"/>
</dbReference>
<dbReference type="OrthoDB" id="9776731at2"/>
<dbReference type="PANTHER" id="PTHR11014">
    <property type="entry name" value="PEPTIDASE M20 FAMILY MEMBER"/>
    <property type="match status" value="1"/>
</dbReference>
<dbReference type="EMBL" id="CP042434">
    <property type="protein sequence ID" value="QEC71294.1"/>
    <property type="molecule type" value="Genomic_DNA"/>
</dbReference>
<keyword evidence="1 2" id="KW-0378">Hydrolase</keyword>
<proteinExistence type="predicted"/>
<dbReference type="InterPro" id="IPR036264">
    <property type="entry name" value="Bact_exopeptidase_dim_dom"/>
</dbReference>
<name>A0A5B8VIC2_9BACT</name>
<keyword evidence="3" id="KW-1185">Reference proteome</keyword>
<dbReference type="RefSeq" id="WP_146780568.1">
    <property type="nucleotide sequence ID" value="NZ_CP042434.1"/>
</dbReference>
<dbReference type="SUPFAM" id="SSF53187">
    <property type="entry name" value="Zn-dependent exopeptidases"/>
    <property type="match status" value="1"/>
</dbReference>
<dbReference type="Proteomes" id="UP000321291">
    <property type="component" value="Chromosome"/>
</dbReference>
<evidence type="ECO:0000313" key="3">
    <source>
        <dbReference type="Proteomes" id="UP000321291"/>
    </source>
</evidence>
<dbReference type="PANTHER" id="PTHR11014:SF169">
    <property type="entry name" value="CLAN MH, FAMILY M20, PEPTIDASE T-LIKE METALLOPEPTIDASE"/>
    <property type="match status" value="1"/>
</dbReference>